<name>A0A645ITM9_9ZZZZ</name>
<reference evidence="2" key="1">
    <citation type="submission" date="2019-08" db="EMBL/GenBank/DDBJ databases">
        <authorList>
            <person name="Kucharzyk K."/>
            <person name="Murdoch R.W."/>
            <person name="Higgins S."/>
            <person name="Loffler F."/>
        </authorList>
    </citation>
    <scope>NUCLEOTIDE SEQUENCE</scope>
</reference>
<evidence type="ECO:0000256" key="1">
    <source>
        <dbReference type="SAM" id="Phobius"/>
    </source>
</evidence>
<dbReference type="AlphaFoldDB" id="A0A645ITM9"/>
<keyword evidence="1" id="KW-0472">Membrane</keyword>
<keyword evidence="1" id="KW-1133">Transmembrane helix</keyword>
<keyword evidence="1" id="KW-0812">Transmembrane</keyword>
<proteinExistence type="predicted"/>
<gene>
    <name evidence="2" type="ORF">SDC9_198140</name>
</gene>
<protein>
    <submittedName>
        <fullName evidence="2">Uncharacterized protein</fullName>
    </submittedName>
</protein>
<comment type="caution">
    <text evidence="2">The sequence shown here is derived from an EMBL/GenBank/DDBJ whole genome shotgun (WGS) entry which is preliminary data.</text>
</comment>
<sequence>MISSPIPKKDTTLYPVSLPVVGSGSSLVVGLVISAVVLTAPVVGSEPAVPVLSSPVPVGEIQVVDEVSKVTVVGSKPPDIDTAT</sequence>
<evidence type="ECO:0000313" key="2">
    <source>
        <dbReference type="EMBL" id="MPN50513.1"/>
    </source>
</evidence>
<feature type="transmembrane region" description="Helical" evidence="1">
    <location>
        <begin position="20"/>
        <end position="43"/>
    </location>
</feature>
<accession>A0A645ITM9</accession>
<organism evidence="2">
    <name type="scientific">bioreactor metagenome</name>
    <dbReference type="NCBI Taxonomy" id="1076179"/>
    <lineage>
        <taxon>unclassified sequences</taxon>
        <taxon>metagenomes</taxon>
        <taxon>ecological metagenomes</taxon>
    </lineage>
</organism>
<dbReference type="EMBL" id="VSSQ01114775">
    <property type="protein sequence ID" value="MPN50513.1"/>
    <property type="molecule type" value="Genomic_DNA"/>
</dbReference>